<evidence type="ECO:0000256" key="4">
    <source>
        <dbReference type="ARBA" id="ARBA00010459"/>
    </source>
</evidence>
<sequence length="146" mass="16653">MAIPYNEEIMKIFGFWTGVLTLKLLAMSVLTARTRFRKKVFANHEDALMLKKARVAYDDEDVERVRRSHLNDLENILPWVAITYIYLGTGPSNFLAGLLIRAFVLSRIGHTLSYAVFPKQPFRAISFFVGFGLTAFEAGATIMHYM</sequence>
<evidence type="ECO:0000313" key="18">
    <source>
        <dbReference type="EMBL" id="CAB0034047.1"/>
    </source>
</evidence>
<evidence type="ECO:0000256" key="5">
    <source>
        <dbReference type="ARBA" id="ARBA00012452"/>
    </source>
</evidence>
<accession>A0A6H5I7Y2</accession>
<dbReference type="GO" id="GO:0005789">
    <property type="term" value="C:endoplasmic reticulum membrane"/>
    <property type="evidence" value="ECO:0007669"/>
    <property type="project" value="UniProtKB-SubCell"/>
</dbReference>
<evidence type="ECO:0000256" key="15">
    <source>
        <dbReference type="ARBA" id="ARBA00039397"/>
    </source>
</evidence>
<name>A0A6H5I7Y2_9HYME</name>
<dbReference type="GO" id="GO:0004364">
    <property type="term" value="F:glutathione transferase activity"/>
    <property type="evidence" value="ECO:0007669"/>
    <property type="project" value="UniProtKB-EC"/>
</dbReference>
<keyword evidence="11" id="KW-0007">Acetylation</keyword>
<keyword evidence="10 17" id="KW-1133">Transmembrane helix</keyword>
<dbReference type="FunFam" id="1.20.120.550:FF:000002">
    <property type="entry name" value="Microsomal glutathione S-transferase 1"/>
    <property type="match status" value="1"/>
</dbReference>
<evidence type="ECO:0000256" key="9">
    <source>
        <dbReference type="ARBA" id="ARBA00022824"/>
    </source>
</evidence>
<organism evidence="18 19">
    <name type="scientific">Trichogramma brassicae</name>
    <dbReference type="NCBI Taxonomy" id="86971"/>
    <lineage>
        <taxon>Eukaryota</taxon>
        <taxon>Metazoa</taxon>
        <taxon>Ecdysozoa</taxon>
        <taxon>Arthropoda</taxon>
        <taxon>Hexapoda</taxon>
        <taxon>Insecta</taxon>
        <taxon>Pterygota</taxon>
        <taxon>Neoptera</taxon>
        <taxon>Endopterygota</taxon>
        <taxon>Hymenoptera</taxon>
        <taxon>Apocrita</taxon>
        <taxon>Proctotrupomorpha</taxon>
        <taxon>Chalcidoidea</taxon>
        <taxon>Trichogrammatidae</taxon>
        <taxon>Trichogramma</taxon>
    </lineage>
</organism>
<keyword evidence="19" id="KW-1185">Reference proteome</keyword>
<comment type="subunit">
    <text evidence="14">Homotrimer; The trimer binds only one molecule of glutathione.</text>
</comment>
<evidence type="ECO:0000256" key="11">
    <source>
        <dbReference type="ARBA" id="ARBA00022990"/>
    </source>
</evidence>
<evidence type="ECO:0000256" key="8">
    <source>
        <dbReference type="ARBA" id="ARBA00022787"/>
    </source>
</evidence>
<keyword evidence="12" id="KW-0496">Mitochondrion</keyword>
<evidence type="ECO:0000256" key="10">
    <source>
        <dbReference type="ARBA" id="ARBA00022989"/>
    </source>
</evidence>
<feature type="transmembrane region" description="Helical" evidence="17">
    <location>
        <begin position="124"/>
        <end position="145"/>
    </location>
</feature>
<evidence type="ECO:0000256" key="17">
    <source>
        <dbReference type="SAM" id="Phobius"/>
    </source>
</evidence>
<evidence type="ECO:0000256" key="7">
    <source>
        <dbReference type="ARBA" id="ARBA00022692"/>
    </source>
</evidence>
<evidence type="ECO:0000256" key="6">
    <source>
        <dbReference type="ARBA" id="ARBA00022679"/>
    </source>
</evidence>
<dbReference type="EMBL" id="CADCXV010000731">
    <property type="protein sequence ID" value="CAB0034047.1"/>
    <property type="molecule type" value="Genomic_DNA"/>
</dbReference>
<protein>
    <recommendedName>
        <fullName evidence="15">Microsomal glutathione S-transferase 1</fullName>
        <ecNumber evidence="5">2.5.1.18</ecNumber>
    </recommendedName>
</protein>
<dbReference type="EC" id="2.5.1.18" evidence="5"/>
<gene>
    <name evidence="18" type="ORF">TBRA_LOCUS5945</name>
</gene>
<dbReference type="Proteomes" id="UP000479190">
    <property type="component" value="Unassembled WGS sequence"/>
</dbReference>
<evidence type="ECO:0000256" key="13">
    <source>
        <dbReference type="ARBA" id="ARBA00023136"/>
    </source>
</evidence>
<evidence type="ECO:0000256" key="1">
    <source>
        <dbReference type="ARBA" id="ARBA00003701"/>
    </source>
</evidence>
<dbReference type="OrthoDB" id="193139at2759"/>
<evidence type="ECO:0000256" key="3">
    <source>
        <dbReference type="ARBA" id="ARBA00004477"/>
    </source>
</evidence>
<evidence type="ECO:0000256" key="16">
    <source>
        <dbReference type="ARBA" id="ARBA00049385"/>
    </source>
</evidence>
<comment type="similarity">
    <text evidence="4">Belongs to the MAPEG family.</text>
</comment>
<dbReference type="AlphaFoldDB" id="A0A6H5I7Y2"/>
<dbReference type="Pfam" id="PF01124">
    <property type="entry name" value="MAPEG"/>
    <property type="match status" value="1"/>
</dbReference>
<keyword evidence="6" id="KW-0808">Transferase</keyword>
<dbReference type="Gene3D" id="1.20.120.550">
    <property type="entry name" value="Membrane associated eicosanoid/glutathione metabolism-like domain"/>
    <property type="match status" value="1"/>
</dbReference>
<dbReference type="SUPFAM" id="SSF161084">
    <property type="entry name" value="MAPEG domain-like"/>
    <property type="match status" value="1"/>
</dbReference>
<keyword evidence="8" id="KW-1000">Mitochondrion outer membrane</keyword>
<dbReference type="InterPro" id="IPR023352">
    <property type="entry name" value="MAPEG-like_dom_sf"/>
</dbReference>
<feature type="transmembrane region" description="Helical" evidence="17">
    <location>
        <begin position="12"/>
        <end position="32"/>
    </location>
</feature>
<proteinExistence type="inferred from homology"/>
<comment type="subcellular location">
    <subcellularLocation>
        <location evidence="3">Endoplasmic reticulum membrane</location>
        <topology evidence="3">Multi-pass membrane protein</topology>
    </subcellularLocation>
    <subcellularLocation>
        <location evidence="2">Mitochondrion outer membrane</location>
    </subcellularLocation>
</comment>
<feature type="transmembrane region" description="Helical" evidence="17">
    <location>
        <begin position="76"/>
        <end position="104"/>
    </location>
</feature>
<comment type="catalytic activity">
    <reaction evidence="16">
        <text>RX + glutathione = an S-substituted glutathione + a halide anion + H(+)</text>
        <dbReference type="Rhea" id="RHEA:16437"/>
        <dbReference type="ChEBI" id="CHEBI:15378"/>
        <dbReference type="ChEBI" id="CHEBI:16042"/>
        <dbReference type="ChEBI" id="CHEBI:17792"/>
        <dbReference type="ChEBI" id="CHEBI:57925"/>
        <dbReference type="ChEBI" id="CHEBI:90779"/>
        <dbReference type="EC" id="2.5.1.18"/>
    </reaction>
    <physiologicalReaction direction="left-to-right" evidence="16">
        <dbReference type="Rhea" id="RHEA:16438"/>
    </physiologicalReaction>
</comment>
<evidence type="ECO:0000256" key="2">
    <source>
        <dbReference type="ARBA" id="ARBA00004294"/>
    </source>
</evidence>
<dbReference type="InterPro" id="IPR001129">
    <property type="entry name" value="Membr-assoc_MAPEG"/>
</dbReference>
<keyword evidence="7 17" id="KW-0812">Transmembrane</keyword>
<dbReference type="InterPro" id="IPR040162">
    <property type="entry name" value="MGST1-like"/>
</dbReference>
<dbReference type="PANTHER" id="PTHR10689">
    <property type="entry name" value="MICROSOMAL GLUTATHIONE S-TRANSFERASE 1"/>
    <property type="match status" value="1"/>
</dbReference>
<dbReference type="PANTHER" id="PTHR10689:SF6">
    <property type="entry name" value="MICROSOMAL GLUTATHIONE S-TRANSFERASE 1"/>
    <property type="match status" value="1"/>
</dbReference>
<reference evidence="18 19" key="1">
    <citation type="submission" date="2020-02" db="EMBL/GenBank/DDBJ databases">
        <authorList>
            <person name="Ferguson B K."/>
        </authorList>
    </citation>
    <scope>NUCLEOTIDE SEQUENCE [LARGE SCALE GENOMIC DNA]</scope>
</reference>
<evidence type="ECO:0000256" key="12">
    <source>
        <dbReference type="ARBA" id="ARBA00023128"/>
    </source>
</evidence>
<dbReference type="GO" id="GO:0005741">
    <property type="term" value="C:mitochondrial outer membrane"/>
    <property type="evidence" value="ECO:0007669"/>
    <property type="project" value="UniProtKB-SubCell"/>
</dbReference>
<evidence type="ECO:0000313" key="19">
    <source>
        <dbReference type="Proteomes" id="UP000479190"/>
    </source>
</evidence>
<comment type="function">
    <text evidence="1">Conjugation of reduced glutathione to a wide number of exogenous and endogenous hydrophobic electrophiles.</text>
</comment>
<evidence type="ECO:0000256" key="14">
    <source>
        <dbReference type="ARBA" id="ARBA00038540"/>
    </source>
</evidence>
<keyword evidence="13 17" id="KW-0472">Membrane</keyword>
<keyword evidence="9" id="KW-0256">Endoplasmic reticulum</keyword>